<dbReference type="EMBL" id="CP147711">
    <property type="protein sequence ID" value="WXC82224.1"/>
    <property type="molecule type" value="Genomic_DNA"/>
</dbReference>
<accession>A0A973W5S0</accession>
<comment type="subcellular location">
    <subcellularLocation>
        <location evidence="1">Virion</location>
    </subcellularLocation>
</comment>
<dbReference type="AlphaFoldDB" id="A0A973W5S0"/>
<dbReference type="RefSeq" id="WP_166214596.1">
    <property type="nucleotide sequence ID" value="NZ_CP088285.1"/>
</dbReference>
<gene>
    <name evidence="3" type="ORF">HAP48_034800</name>
    <name evidence="4" type="ORF">WDK88_11865</name>
</gene>
<protein>
    <submittedName>
        <fullName evidence="3">Phage major capsid protein</fullName>
    </submittedName>
</protein>
<organism evidence="3">
    <name type="scientific">Bradyrhizobium septentrionale</name>
    <dbReference type="NCBI Taxonomy" id="1404411"/>
    <lineage>
        <taxon>Bacteria</taxon>
        <taxon>Pseudomonadati</taxon>
        <taxon>Pseudomonadota</taxon>
        <taxon>Alphaproteobacteria</taxon>
        <taxon>Hyphomicrobiales</taxon>
        <taxon>Nitrobacteraceae</taxon>
        <taxon>Bradyrhizobium</taxon>
    </lineage>
</organism>
<evidence type="ECO:0000313" key="3">
    <source>
        <dbReference type="EMBL" id="NVI48037.1"/>
    </source>
</evidence>
<evidence type="ECO:0000259" key="2">
    <source>
        <dbReference type="Pfam" id="PF05065"/>
    </source>
</evidence>
<dbReference type="EMBL" id="JAAOLE020000001">
    <property type="protein sequence ID" value="NVI48037.1"/>
    <property type="molecule type" value="Genomic_DNA"/>
</dbReference>
<dbReference type="InterPro" id="IPR054612">
    <property type="entry name" value="Phage_capsid-like_C"/>
</dbReference>
<proteinExistence type="predicted"/>
<keyword evidence="5" id="KW-1185">Reference proteome</keyword>
<dbReference type="Proteomes" id="UP001432046">
    <property type="component" value="Chromosome"/>
</dbReference>
<sequence>MGMELVDLINEVKATRDVLATGDVERDKILKQVRADVDRLALRVNRPGFDNISDDANRKAAIGLLRLKHDLKIPKHDVQHPFVASEDQIAEATTHIEALKALMHSADVGRLPEAMRKALSSFSFGSNGFILPVELSDRILSCVVSPTDITSLFDNVTISGSSIKFLVDRGDIDNAAWACQSACFANNPSGVDLASLLGELEIKPEPLRYIACATSDVLEDSGFSVENWLLGKVSRAFRNTVSEAVMIGSGVGMPIGILNPASGIPICDTAAPTPAGQFTWQDLVMLRFEVPMQFWDPAGAYLMNQRTAGMLFSMSDANGRPIIVPSLQDPLVFSLLGSPLRIASQMPDVAPGATPVAYGNWKSAYTVVNRKAVTMQHDPFSAGFCSLFKFEARLGGAVTCANAARLLRIK</sequence>
<dbReference type="NCBIfam" id="TIGR01554">
    <property type="entry name" value="major_cap_HK97"/>
    <property type="match status" value="1"/>
</dbReference>
<dbReference type="SUPFAM" id="SSF56563">
    <property type="entry name" value="Major capsid protein gp5"/>
    <property type="match status" value="1"/>
</dbReference>
<name>A0A973W5S0_9BRAD</name>
<evidence type="ECO:0000313" key="4">
    <source>
        <dbReference type="EMBL" id="WXC82224.1"/>
    </source>
</evidence>
<reference evidence="3" key="1">
    <citation type="submission" date="2020-06" db="EMBL/GenBank/DDBJ databases">
        <title>Whole Genome Sequence of Bradyrhizobium sp. Strain 1S1.</title>
        <authorList>
            <person name="Bromfield E.S.P."/>
            <person name="Cloutier S."/>
        </authorList>
    </citation>
    <scope>NUCLEOTIDE SEQUENCE [LARGE SCALE GENOMIC DNA]</scope>
    <source>
        <strain evidence="3">1S1</strain>
    </source>
</reference>
<evidence type="ECO:0000313" key="5">
    <source>
        <dbReference type="Proteomes" id="UP001432046"/>
    </source>
</evidence>
<dbReference type="Pfam" id="PF05065">
    <property type="entry name" value="Phage_capsid"/>
    <property type="match status" value="1"/>
</dbReference>
<dbReference type="InterPro" id="IPR024455">
    <property type="entry name" value="Phage_capsid"/>
</dbReference>
<reference evidence="4" key="2">
    <citation type="journal article" date="2021" name="Int. J. Syst. Evol. Microbiol.">
        <title>Bradyrhizobium septentrionale sp. nov. (sv. septentrionale) and Bradyrhizobium quebecense sp. nov. (sv. septentrionale) associated with legumes native to Canada possess rearranged symbiosis genes and numerous insertion sequences.</title>
        <authorList>
            <person name="Bromfield E.S.P."/>
            <person name="Cloutier S."/>
        </authorList>
    </citation>
    <scope>NUCLEOTIDE SEQUENCE</scope>
    <source>
        <strain evidence="4">5S5</strain>
    </source>
</reference>
<evidence type="ECO:0000256" key="1">
    <source>
        <dbReference type="ARBA" id="ARBA00004328"/>
    </source>
</evidence>
<feature type="domain" description="Phage capsid-like C-terminal" evidence="2">
    <location>
        <begin position="128"/>
        <end position="407"/>
    </location>
</feature>
<reference evidence="4" key="3">
    <citation type="submission" date="2024-03" db="EMBL/GenBank/DDBJ databases">
        <authorList>
            <person name="Bromfield E.S.P."/>
            <person name="Cloutier S."/>
        </authorList>
    </citation>
    <scope>NUCLEOTIDE SEQUENCE</scope>
    <source>
        <strain evidence="4">5S5</strain>
    </source>
</reference>